<evidence type="ECO:0000313" key="2">
    <source>
        <dbReference type="Proteomes" id="UP001519460"/>
    </source>
</evidence>
<protein>
    <submittedName>
        <fullName evidence="1">Uncharacterized protein</fullName>
    </submittedName>
</protein>
<reference evidence="1 2" key="1">
    <citation type="journal article" date="2023" name="Sci. Data">
        <title>Genome assembly of the Korean intertidal mud-creeper Batillaria attramentaria.</title>
        <authorList>
            <person name="Patra A.K."/>
            <person name="Ho P.T."/>
            <person name="Jun S."/>
            <person name="Lee S.J."/>
            <person name="Kim Y."/>
            <person name="Won Y.J."/>
        </authorList>
    </citation>
    <scope>NUCLEOTIDE SEQUENCE [LARGE SCALE GENOMIC DNA]</scope>
    <source>
        <strain evidence="1">Wonlab-2016</strain>
    </source>
</reference>
<evidence type="ECO:0000313" key="1">
    <source>
        <dbReference type="EMBL" id="KAK7482025.1"/>
    </source>
</evidence>
<sequence>MVQTQFIKIKSCLCGVPFTWCSLGTSRQRVVLAVCLSHGADSVHQDQELSLRCAFTWCSLGTSRQRSCLRRFVFHMVQTQFIKIKSCLCGVPFTWCSPRYLKAKSCLSGLSFTWCRLSSSRSRVVFAVVPFTWCSLGTLKAKRLSLAVCLSHGADSVHQDQELSLRCAFHRV</sequence>
<keyword evidence="2" id="KW-1185">Reference proteome</keyword>
<gene>
    <name evidence="1" type="ORF">BaRGS_00026717</name>
</gene>
<accession>A0ABD0K533</accession>
<comment type="caution">
    <text evidence="1">The sequence shown here is derived from an EMBL/GenBank/DDBJ whole genome shotgun (WGS) entry which is preliminary data.</text>
</comment>
<dbReference type="Proteomes" id="UP001519460">
    <property type="component" value="Unassembled WGS sequence"/>
</dbReference>
<dbReference type="EMBL" id="JACVVK020000252">
    <property type="protein sequence ID" value="KAK7482025.1"/>
    <property type="molecule type" value="Genomic_DNA"/>
</dbReference>
<dbReference type="AlphaFoldDB" id="A0ABD0K533"/>
<name>A0ABD0K533_9CAEN</name>
<organism evidence="1 2">
    <name type="scientific">Batillaria attramentaria</name>
    <dbReference type="NCBI Taxonomy" id="370345"/>
    <lineage>
        <taxon>Eukaryota</taxon>
        <taxon>Metazoa</taxon>
        <taxon>Spiralia</taxon>
        <taxon>Lophotrochozoa</taxon>
        <taxon>Mollusca</taxon>
        <taxon>Gastropoda</taxon>
        <taxon>Caenogastropoda</taxon>
        <taxon>Sorbeoconcha</taxon>
        <taxon>Cerithioidea</taxon>
        <taxon>Batillariidae</taxon>
        <taxon>Batillaria</taxon>
    </lineage>
</organism>
<proteinExistence type="predicted"/>